<feature type="compositionally biased region" description="Polar residues" evidence="1">
    <location>
        <begin position="149"/>
        <end position="160"/>
    </location>
</feature>
<name>A0A345MJ83_9CAUD</name>
<sequence length="180" mass="20688">MRLVAERIEATRALYDDLEGRERVKRSDLEAVELLLEEEHESKDKSERVSQSTNNPVYRKSMQTAAANSRIVINLLGEALDYLHDRNTAEAAKKLLEVAELRAGRKAVRKSTSLQNLYVQYQMETDSGFHKWLRDNGHDAAHLEATKSVAKTPQRRTQPQKPVRRKPKFSDGKSNRPEDY</sequence>
<dbReference type="EMBL" id="MH590604">
    <property type="protein sequence ID" value="AXH70614.1"/>
    <property type="molecule type" value="Genomic_DNA"/>
</dbReference>
<dbReference type="Proteomes" id="UP000257566">
    <property type="component" value="Segment"/>
</dbReference>
<evidence type="ECO:0000313" key="2">
    <source>
        <dbReference type="EMBL" id="AXH70614.1"/>
    </source>
</evidence>
<feature type="compositionally biased region" description="Basic and acidic residues" evidence="1">
    <location>
        <begin position="168"/>
        <end position="180"/>
    </location>
</feature>
<evidence type="ECO:0000313" key="3">
    <source>
        <dbReference type="Proteomes" id="UP000257566"/>
    </source>
</evidence>
<feature type="region of interest" description="Disordered" evidence="1">
    <location>
        <begin position="140"/>
        <end position="180"/>
    </location>
</feature>
<proteinExistence type="predicted"/>
<evidence type="ECO:0000256" key="1">
    <source>
        <dbReference type="SAM" id="MobiDB-lite"/>
    </source>
</evidence>
<reference evidence="2 3" key="1">
    <citation type="submission" date="2018-07" db="EMBL/GenBank/DDBJ databases">
        <authorList>
            <person name="Bray K.S."/>
            <person name="Carr Z.A."/>
            <person name="Cox A."/>
            <person name="Croney S.M."/>
            <person name="Francisco T.J."/>
            <person name="Gragg K.N."/>
            <person name="Gress-Byrd C.M."/>
            <person name="Holcomb E.R."/>
            <person name="Justice T.A."/>
            <person name="Latham E.D."/>
            <person name="Lovell F.C."/>
            <person name="Miller H.N."/>
            <person name="Quesada C."/>
            <person name="Radey J."/>
            <person name="Robinson P.M."/>
            <person name="Scott K.N."/>
            <person name="Smith C.E."/>
            <person name="Stamey B.D."/>
            <person name="Stanley G.P."/>
            <person name="Suchonic E.A."/>
            <person name="Taylor K.N."/>
            <person name="Weindel N.A."/>
            <person name="Wiseman B.T."/>
            <person name="Merkhofer C.E."/>
            <person name="Klyczek K."/>
            <person name="Eckardt M.A."/>
            <person name="Gainey M.D."/>
            <person name="Wallen J.R."/>
            <person name="Garlena R.A."/>
            <person name="Russell D.A."/>
            <person name="Pope W.H."/>
            <person name="Jacobs-Sera D."/>
            <person name="Hatfull G.F."/>
        </authorList>
    </citation>
    <scope>NUCLEOTIDE SEQUENCE [LARGE SCALE GENOMIC DNA]</scope>
</reference>
<gene>
    <name evidence="2" type="primary">61</name>
    <name evidence="2" type="ORF">SEA_COLACORTA_61</name>
</gene>
<accession>A0A345MJ83</accession>
<organism evidence="2 3">
    <name type="scientific">Microbacterium phage ColaCorta</name>
    <dbReference type="NCBI Taxonomy" id="2283288"/>
    <lineage>
        <taxon>Viruses</taxon>
        <taxon>Duplodnaviria</taxon>
        <taxon>Heunggongvirae</taxon>
        <taxon>Uroviricota</taxon>
        <taxon>Caudoviricetes</taxon>
        <taxon>Elerivirus</taxon>
        <taxon>Elerivirus eleri</taxon>
    </lineage>
</organism>
<protein>
    <submittedName>
        <fullName evidence="2">Uncharacterized protein</fullName>
    </submittedName>
</protein>